<protein>
    <submittedName>
        <fullName evidence="2">Uncharacterized protein</fullName>
    </submittedName>
</protein>
<dbReference type="Proteomes" id="UP000078576">
    <property type="component" value="Unassembled WGS sequence"/>
</dbReference>
<name>A0A194VEF7_CYTMA</name>
<dbReference type="EMBL" id="KN714805">
    <property type="protein sequence ID" value="KUI62264.1"/>
    <property type="molecule type" value="Genomic_DNA"/>
</dbReference>
<feature type="region of interest" description="Disordered" evidence="1">
    <location>
        <begin position="1"/>
        <end position="75"/>
    </location>
</feature>
<gene>
    <name evidence="2" type="ORF">VP1G_11394</name>
</gene>
<sequence>MPGVPMPVPVDGKSQANTSDRSITSVTSQTLLSTPPLAKIAGEPRTRRQPGLSTAVAAHHGGGSPVPHGKDELGVRIPPADRLRGDGRLIIRLVNGIGIQTLKLATITPRRQR</sequence>
<feature type="compositionally biased region" description="Polar residues" evidence="1">
    <location>
        <begin position="14"/>
        <end position="33"/>
    </location>
</feature>
<evidence type="ECO:0000313" key="3">
    <source>
        <dbReference type="Proteomes" id="UP000078576"/>
    </source>
</evidence>
<proteinExistence type="predicted"/>
<evidence type="ECO:0000313" key="2">
    <source>
        <dbReference type="EMBL" id="KUI62264.1"/>
    </source>
</evidence>
<keyword evidence="3" id="KW-1185">Reference proteome</keyword>
<reference evidence="3" key="1">
    <citation type="submission" date="2014-12" db="EMBL/GenBank/DDBJ databases">
        <title>Genome Sequence of Valsa Canker Pathogens Uncovers a Specific Adaption of Colonization on Woody Bark.</title>
        <authorList>
            <person name="Yin Z."/>
            <person name="Liu H."/>
            <person name="Gao X."/>
            <person name="Li Z."/>
            <person name="Song N."/>
            <person name="Ke X."/>
            <person name="Dai Q."/>
            <person name="Wu Y."/>
            <person name="Sun Y."/>
            <person name="Xu J.-R."/>
            <person name="Kang Z.K."/>
            <person name="Wang L."/>
            <person name="Huang L."/>
        </authorList>
    </citation>
    <scope>NUCLEOTIDE SEQUENCE [LARGE SCALE GENOMIC DNA]</scope>
    <source>
        <strain evidence="3">SXYL134</strain>
    </source>
</reference>
<evidence type="ECO:0000256" key="1">
    <source>
        <dbReference type="SAM" id="MobiDB-lite"/>
    </source>
</evidence>
<accession>A0A194VEF7</accession>
<dbReference type="AlphaFoldDB" id="A0A194VEF7"/>
<organism evidence="2 3">
    <name type="scientific">Cytospora mali</name>
    <name type="common">Apple Valsa canker fungus</name>
    <name type="synonym">Valsa mali</name>
    <dbReference type="NCBI Taxonomy" id="578113"/>
    <lineage>
        <taxon>Eukaryota</taxon>
        <taxon>Fungi</taxon>
        <taxon>Dikarya</taxon>
        <taxon>Ascomycota</taxon>
        <taxon>Pezizomycotina</taxon>
        <taxon>Sordariomycetes</taxon>
        <taxon>Sordariomycetidae</taxon>
        <taxon>Diaporthales</taxon>
        <taxon>Cytosporaceae</taxon>
        <taxon>Cytospora</taxon>
    </lineage>
</organism>